<sequence length="243" mass="26272">MLFARQGYRVLLLEKVCFPQDTLSSHYIHQPGVALLDGWGLLDRLRDAGCRPIDHQSYEALGVRLDGFSLPADGHRTTYAPRRFVLDPVLADGAVASGVDFQESCTVNDLVHEDDRVVGVRYTTPRGAEATERARLVVGADGMRSLVARKAGAEKVVERCSQRVAGGRQADGRGFGDLALRGCSAWPAVPDGVGRQAGQQVFGVVELGWPAAGLDVSGSIARAEEVLDPCRHCRWWGSTSCSR</sequence>
<evidence type="ECO:0000259" key="1">
    <source>
        <dbReference type="Pfam" id="PF01494"/>
    </source>
</evidence>
<dbReference type="InterPro" id="IPR002938">
    <property type="entry name" value="FAD-bd"/>
</dbReference>
<evidence type="ECO:0000313" key="2">
    <source>
        <dbReference type="EMBL" id="MBB4912769.1"/>
    </source>
</evidence>
<keyword evidence="3" id="KW-1185">Reference proteome</keyword>
<name>A0A7W7QG56_9PSEU</name>
<dbReference type="SUPFAM" id="SSF51905">
    <property type="entry name" value="FAD/NAD(P)-binding domain"/>
    <property type="match status" value="1"/>
</dbReference>
<gene>
    <name evidence="2" type="ORF">FHR82_009043</name>
</gene>
<proteinExistence type="predicted"/>
<reference evidence="2 3" key="1">
    <citation type="submission" date="2020-08" db="EMBL/GenBank/DDBJ databases">
        <title>Genomic Encyclopedia of Type Strains, Phase III (KMG-III): the genomes of soil and plant-associated and newly described type strains.</title>
        <authorList>
            <person name="Whitman W."/>
        </authorList>
    </citation>
    <scope>NUCLEOTIDE SEQUENCE [LARGE SCALE GENOMIC DNA]</scope>
    <source>
        <strain evidence="2 3">CECT 8960</strain>
    </source>
</reference>
<accession>A0A7W7QG56</accession>
<dbReference type="InterPro" id="IPR036188">
    <property type="entry name" value="FAD/NAD-bd_sf"/>
</dbReference>
<organism evidence="2 3">
    <name type="scientific">Actinophytocola algeriensis</name>
    <dbReference type="NCBI Taxonomy" id="1768010"/>
    <lineage>
        <taxon>Bacteria</taxon>
        <taxon>Bacillati</taxon>
        <taxon>Actinomycetota</taxon>
        <taxon>Actinomycetes</taxon>
        <taxon>Pseudonocardiales</taxon>
        <taxon>Pseudonocardiaceae</taxon>
    </lineage>
</organism>
<evidence type="ECO:0000313" key="3">
    <source>
        <dbReference type="Proteomes" id="UP000520767"/>
    </source>
</evidence>
<dbReference type="EMBL" id="JACHJQ010000016">
    <property type="protein sequence ID" value="MBB4912769.1"/>
    <property type="molecule type" value="Genomic_DNA"/>
</dbReference>
<dbReference type="Proteomes" id="UP000520767">
    <property type="component" value="Unassembled WGS sequence"/>
</dbReference>
<dbReference type="Pfam" id="PF01494">
    <property type="entry name" value="FAD_binding_3"/>
    <property type="match status" value="1"/>
</dbReference>
<dbReference type="Gene3D" id="3.50.50.60">
    <property type="entry name" value="FAD/NAD(P)-binding domain"/>
    <property type="match status" value="1"/>
</dbReference>
<feature type="domain" description="FAD-binding" evidence="1">
    <location>
        <begin position="2"/>
        <end position="154"/>
    </location>
</feature>
<dbReference type="GO" id="GO:0071949">
    <property type="term" value="F:FAD binding"/>
    <property type="evidence" value="ECO:0007669"/>
    <property type="project" value="InterPro"/>
</dbReference>
<comment type="caution">
    <text evidence="2">The sequence shown here is derived from an EMBL/GenBank/DDBJ whole genome shotgun (WGS) entry which is preliminary data.</text>
</comment>
<dbReference type="AlphaFoldDB" id="A0A7W7QG56"/>
<protein>
    <submittedName>
        <fullName evidence="2">2-polyprenyl-6-methoxyphenol hydroxylase-like FAD-dependent oxidoreductase</fullName>
    </submittedName>
</protein>